<dbReference type="PATRIC" id="fig|1265738.3.peg.5405"/>
<evidence type="ECO:0000313" key="2">
    <source>
        <dbReference type="Proteomes" id="UP000011991"/>
    </source>
</evidence>
<proteinExistence type="predicted"/>
<dbReference type="EMBL" id="ANOG01000768">
    <property type="protein sequence ID" value="EMI17672.1"/>
    <property type="molecule type" value="Genomic_DNA"/>
</dbReference>
<dbReference type="RefSeq" id="WP_008703038.1">
    <property type="nucleotide sequence ID" value="NZ_ANOG01000768.1"/>
</dbReference>
<name>M5RQL1_9BACT</name>
<dbReference type="AlphaFoldDB" id="M5RQL1"/>
<organism evidence="1 2">
    <name type="scientific">Rhodopirellula maiorica SM1</name>
    <dbReference type="NCBI Taxonomy" id="1265738"/>
    <lineage>
        <taxon>Bacteria</taxon>
        <taxon>Pseudomonadati</taxon>
        <taxon>Planctomycetota</taxon>
        <taxon>Planctomycetia</taxon>
        <taxon>Pirellulales</taxon>
        <taxon>Pirellulaceae</taxon>
        <taxon>Novipirellula</taxon>
    </lineage>
</organism>
<accession>M5RQL1</accession>
<dbReference type="Proteomes" id="UP000011991">
    <property type="component" value="Unassembled WGS sequence"/>
</dbReference>
<gene>
    <name evidence="1" type="ORF">RMSM_05398</name>
</gene>
<dbReference type="OrthoDB" id="134981at2"/>
<reference evidence="1 2" key="1">
    <citation type="journal article" date="2013" name="Mar. Genomics">
        <title>Expression of sulfatases in Rhodopirellula baltica and the diversity of sulfatases in the genus Rhodopirellula.</title>
        <authorList>
            <person name="Wegner C.E."/>
            <person name="Richter-Heitmann T."/>
            <person name="Klindworth A."/>
            <person name="Klockow C."/>
            <person name="Richter M."/>
            <person name="Achstetter T."/>
            <person name="Glockner F.O."/>
            <person name="Harder J."/>
        </authorList>
    </citation>
    <scope>NUCLEOTIDE SEQUENCE [LARGE SCALE GENOMIC DNA]</scope>
    <source>
        <strain evidence="1 2">SM1</strain>
    </source>
</reference>
<evidence type="ECO:0000313" key="1">
    <source>
        <dbReference type="EMBL" id="EMI17672.1"/>
    </source>
</evidence>
<sequence length="539" mass="58993">MKGDFSRIPFSSSENVSRVLFQQGKPFVEADLNEALSALLANQRKILSRIRAASNKDHGAIGSGFEASKSDSSFAIARGDYQFEDLLFSNPQDAVAKSYTSFNGDQWIVHFDGEPSTPDPIKNESFVIGLVATERPMLISEMVNRASQVGYLRSGIPWIVDWNIFLQPATADPVNVKNAIIGLNKIPTGEPLDITVSFKPKLSSEFDNRLWRIEVHDVDKNSTEVELKLAIDNASKVFRANKSTNVQLERFNAELPRKGEQVEAESSGSWLQPPGVLHEITQLTEHRDGIIAGSEAIADEISANNTDQVRVWQSKAKIEVAKLLVTTDGAEFKLPPGRQGDKYTVTVHVNVADPNDPNAASNALELIRLRDGWTFRSDQVASPEQLAKTNFSPTLISGTRQPVFYAALGTVTFDGNGNVSGNIGNTDFRPIVVAGLAEPALNLVRSYDSKHGSNPTRVGDDSVAASISCHRLFPELENVGVQRWLASTTLGEIAHLSKDDLRSRIEADCDSNDIASTLDSDLDLIVAKRHHLLTTTTFS</sequence>
<protein>
    <submittedName>
        <fullName evidence="1">Uncharacterized protein</fullName>
    </submittedName>
</protein>
<comment type="caution">
    <text evidence="1">The sequence shown here is derived from an EMBL/GenBank/DDBJ whole genome shotgun (WGS) entry which is preliminary data.</text>
</comment>
<keyword evidence="2" id="KW-1185">Reference proteome</keyword>